<evidence type="ECO:0000256" key="2">
    <source>
        <dbReference type="ARBA" id="ARBA00005904"/>
    </source>
</evidence>
<organism evidence="7 8">
    <name type="scientific">Rhipicephalus microplus</name>
    <name type="common">Cattle tick</name>
    <name type="synonym">Boophilus microplus</name>
    <dbReference type="NCBI Taxonomy" id="6941"/>
    <lineage>
        <taxon>Eukaryota</taxon>
        <taxon>Metazoa</taxon>
        <taxon>Ecdysozoa</taxon>
        <taxon>Arthropoda</taxon>
        <taxon>Chelicerata</taxon>
        <taxon>Arachnida</taxon>
        <taxon>Acari</taxon>
        <taxon>Parasitiformes</taxon>
        <taxon>Ixodida</taxon>
        <taxon>Ixodoidea</taxon>
        <taxon>Ixodidae</taxon>
        <taxon>Rhipicephalinae</taxon>
        <taxon>Rhipicephalus</taxon>
        <taxon>Boophilus</taxon>
    </lineage>
</organism>
<comment type="subcellular location">
    <subcellularLocation>
        <location evidence="1">Nucleus</location>
    </subcellularLocation>
</comment>
<dbReference type="GO" id="GO:0003723">
    <property type="term" value="F:RNA binding"/>
    <property type="evidence" value="ECO:0007669"/>
    <property type="project" value="TreeGrafter"/>
</dbReference>
<evidence type="ECO:0000256" key="4">
    <source>
        <dbReference type="SAM" id="MobiDB-lite"/>
    </source>
</evidence>
<dbReference type="GO" id="GO:0005730">
    <property type="term" value="C:nucleolus"/>
    <property type="evidence" value="ECO:0007669"/>
    <property type="project" value="TreeGrafter"/>
</dbReference>
<feature type="region of interest" description="Disordered" evidence="4">
    <location>
        <begin position="36"/>
        <end position="56"/>
    </location>
</feature>
<comment type="similarity">
    <text evidence="2">Belongs to the SURF6 family.</text>
</comment>
<gene>
    <name evidence="7" type="ORF">HPB51_024550</name>
</gene>
<reference evidence="7" key="2">
    <citation type="submission" date="2021-09" db="EMBL/GenBank/DDBJ databases">
        <authorList>
            <person name="Jia N."/>
            <person name="Wang J."/>
            <person name="Shi W."/>
            <person name="Du L."/>
            <person name="Sun Y."/>
            <person name="Zhan W."/>
            <person name="Jiang J."/>
            <person name="Wang Q."/>
            <person name="Zhang B."/>
            <person name="Ji P."/>
            <person name="Sakyi L.B."/>
            <person name="Cui X."/>
            <person name="Yuan T."/>
            <person name="Jiang B."/>
            <person name="Yang W."/>
            <person name="Lam T.T.-Y."/>
            <person name="Chang Q."/>
            <person name="Ding S."/>
            <person name="Wang X."/>
            <person name="Zhu J."/>
            <person name="Ruan X."/>
            <person name="Zhao L."/>
            <person name="Wei J."/>
            <person name="Que T."/>
            <person name="Du C."/>
            <person name="Cheng J."/>
            <person name="Dai P."/>
            <person name="Han X."/>
            <person name="Huang E."/>
            <person name="Gao Y."/>
            <person name="Liu J."/>
            <person name="Shao H."/>
            <person name="Ye R."/>
            <person name="Li L."/>
            <person name="Wei W."/>
            <person name="Wang X."/>
            <person name="Wang C."/>
            <person name="Huo Q."/>
            <person name="Li W."/>
            <person name="Guo W."/>
            <person name="Chen H."/>
            <person name="Chen S."/>
            <person name="Zhou L."/>
            <person name="Zhou L."/>
            <person name="Ni X."/>
            <person name="Tian J."/>
            <person name="Zhou Y."/>
            <person name="Sheng Y."/>
            <person name="Liu T."/>
            <person name="Pan Y."/>
            <person name="Xia L."/>
            <person name="Li J."/>
            <person name="Zhao F."/>
            <person name="Cao W."/>
        </authorList>
    </citation>
    <scope>NUCLEOTIDE SEQUENCE</scope>
    <source>
        <strain evidence="7">Rmic-2018</strain>
        <tissue evidence="7">Larvae</tissue>
    </source>
</reference>
<dbReference type="AlphaFoldDB" id="A0A9J6DKD1"/>
<accession>A0A9J6DKD1</accession>
<feature type="region of interest" description="Disordered" evidence="4">
    <location>
        <begin position="112"/>
        <end position="132"/>
    </location>
</feature>
<feature type="compositionally biased region" description="Basic residues" evidence="4">
    <location>
        <begin position="173"/>
        <end position="183"/>
    </location>
</feature>
<keyword evidence="5" id="KW-0472">Membrane</keyword>
<dbReference type="Proteomes" id="UP000821866">
    <property type="component" value="Chromosome 7"/>
</dbReference>
<dbReference type="VEuPathDB" id="VectorBase:LOC119173722"/>
<evidence type="ECO:0000256" key="3">
    <source>
        <dbReference type="ARBA" id="ARBA00023242"/>
    </source>
</evidence>
<keyword evidence="5" id="KW-0812">Transmembrane</keyword>
<keyword evidence="3" id="KW-0539">Nucleus</keyword>
<dbReference type="GO" id="GO:0042273">
    <property type="term" value="P:ribosomal large subunit biogenesis"/>
    <property type="evidence" value="ECO:0007669"/>
    <property type="project" value="TreeGrafter"/>
</dbReference>
<feature type="region of interest" description="Disordered" evidence="4">
    <location>
        <begin position="149"/>
        <end position="204"/>
    </location>
</feature>
<sequence length="283" mass="31610">MRQQPVVSAEAARVSATTSIVFVVAPAVPIFVTTMTPQSKRSDPGDPQYRQDGVNRESQLNLCKLRHAQISKFRNTKLGVFRDRKEGSGVKKAHKMARLDPGLFQTVSQLLQASEPKTKKQRKAKASLHSAALDRASSLDELRQRLSHKIEALRGKRPVGGERKANKKDAKPAAKRTQNKQHKPNRDSLPAASNKKAVKAGPAAPVFNRDSHIVYSKFELADSSTGMDAHPKVEKKKLVRQLEVKAEKMKDLEERDPERAKQAQEKQKWHRALDRAEGIKVGE</sequence>
<dbReference type="PANTHER" id="PTHR14369:SF0">
    <property type="entry name" value="SURFEIT LOCUS PROTEIN 6"/>
    <property type="match status" value="1"/>
</dbReference>
<comment type="caution">
    <text evidence="7">The sequence shown here is derived from an EMBL/GenBank/DDBJ whole genome shotgun (WGS) entry which is preliminary data.</text>
</comment>
<feature type="compositionally biased region" description="Basic and acidic residues" evidence="4">
    <location>
        <begin position="149"/>
        <end position="172"/>
    </location>
</feature>
<dbReference type="InterPro" id="IPR029190">
    <property type="entry name" value="Rrp14/SURF6_C"/>
</dbReference>
<evidence type="ECO:0000256" key="1">
    <source>
        <dbReference type="ARBA" id="ARBA00004123"/>
    </source>
</evidence>
<dbReference type="Pfam" id="PF04935">
    <property type="entry name" value="SURF6"/>
    <property type="match status" value="1"/>
</dbReference>
<feature type="region of interest" description="Disordered" evidence="4">
    <location>
        <begin position="248"/>
        <end position="283"/>
    </location>
</feature>
<feature type="domain" description="Ribosomal RNA-processing protein 14/surfeit locus protein 6 C-terminal" evidence="6">
    <location>
        <begin position="162"/>
        <end position="281"/>
    </location>
</feature>
<reference evidence="7" key="1">
    <citation type="journal article" date="2020" name="Cell">
        <title>Large-Scale Comparative Analyses of Tick Genomes Elucidate Their Genetic Diversity and Vector Capacities.</title>
        <authorList>
            <consortium name="Tick Genome and Microbiome Consortium (TIGMIC)"/>
            <person name="Jia N."/>
            <person name="Wang J."/>
            <person name="Shi W."/>
            <person name="Du L."/>
            <person name="Sun Y."/>
            <person name="Zhan W."/>
            <person name="Jiang J.F."/>
            <person name="Wang Q."/>
            <person name="Zhang B."/>
            <person name="Ji P."/>
            <person name="Bell-Sakyi L."/>
            <person name="Cui X.M."/>
            <person name="Yuan T.T."/>
            <person name="Jiang B.G."/>
            <person name="Yang W.F."/>
            <person name="Lam T.T."/>
            <person name="Chang Q.C."/>
            <person name="Ding S.J."/>
            <person name="Wang X.J."/>
            <person name="Zhu J.G."/>
            <person name="Ruan X.D."/>
            <person name="Zhao L."/>
            <person name="Wei J.T."/>
            <person name="Ye R.Z."/>
            <person name="Que T.C."/>
            <person name="Du C.H."/>
            <person name="Zhou Y.H."/>
            <person name="Cheng J.X."/>
            <person name="Dai P.F."/>
            <person name="Guo W.B."/>
            <person name="Han X.H."/>
            <person name="Huang E.J."/>
            <person name="Li L.F."/>
            <person name="Wei W."/>
            <person name="Gao Y.C."/>
            <person name="Liu J.Z."/>
            <person name="Shao H.Z."/>
            <person name="Wang X."/>
            <person name="Wang C.C."/>
            <person name="Yang T.C."/>
            <person name="Huo Q.B."/>
            <person name="Li W."/>
            <person name="Chen H.Y."/>
            <person name="Chen S.E."/>
            <person name="Zhou L.G."/>
            <person name="Ni X.B."/>
            <person name="Tian J.H."/>
            <person name="Sheng Y."/>
            <person name="Liu T."/>
            <person name="Pan Y.S."/>
            <person name="Xia L.Y."/>
            <person name="Li J."/>
            <person name="Zhao F."/>
            <person name="Cao W.C."/>
        </authorList>
    </citation>
    <scope>NUCLEOTIDE SEQUENCE</scope>
    <source>
        <strain evidence="7">Rmic-2018</strain>
    </source>
</reference>
<evidence type="ECO:0000313" key="7">
    <source>
        <dbReference type="EMBL" id="KAH8022451.1"/>
    </source>
</evidence>
<name>A0A9J6DKD1_RHIMP</name>
<dbReference type="GO" id="GO:0042274">
    <property type="term" value="P:ribosomal small subunit biogenesis"/>
    <property type="evidence" value="ECO:0007669"/>
    <property type="project" value="TreeGrafter"/>
</dbReference>
<protein>
    <recommendedName>
        <fullName evidence="6">Ribosomal RNA-processing protein 14/surfeit locus protein 6 C-terminal domain-containing protein</fullName>
    </recommendedName>
</protein>
<proteinExistence type="inferred from homology"/>
<dbReference type="EMBL" id="JABSTU010000009">
    <property type="protein sequence ID" value="KAH8022451.1"/>
    <property type="molecule type" value="Genomic_DNA"/>
</dbReference>
<dbReference type="InterPro" id="IPR007019">
    <property type="entry name" value="SURF6"/>
</dbReference>
<feature type="transmembrane region" description="Helical" evidence="5">
    <location>
        <begin position="12"/>
        <end position="32"/>
    </location>
</feature>
<evidence type="ECO:0000313" key="8">
    <source>
        <dbReference type="Proteomes" id="UP000821866"/>
    </source>
</evidence>
<evidence type="ECO:0000259" key="6">
    <source>
        <dbReference type="Pfam" id="PF04935"/>
    </source>
</evidence>
<dbReference type="GO" id="GO:0003677">
    <property type="term" value="F:DNA binding"/>
    <property type="evidence" value="ECO:0007669"/>
    <property type="project" value="TreeGrafter"/>
</dbReference>
<evidence type="ECO:0000256" key="5">
    <source>
        <dbReference type="SAM" id="Phobius"/>
    </source>
</evidence>
<dbReference type="PANTHER" id="PTHR14369">
    <property type="entry name" value="SURFEIT LOCUS PROTEIN 6"/>
    <property type="match status" value="1"/>
</dbReference>
<keyword evidence="8" id="KW-1185">Reference proteome</keyword>
<keyword evidence="5" id="KW-1133">Transmembrane helix</keyword>